<dbReference type="InterPro" id="IPR027417">
    <property type="entry name" value="P-loop_NTPase"/>
</dbReference>
<evidence type="ECO:0000313" key="9">
    <source>
        <dbReference type="Proteomes" id="UP000332933"/>
    </source>
</evidence>
<dbReference type="InterPro" id="IPR003094">
    <property type="entry name" value="6Pfruct_kin"/>
</dbReference>
<dbReference type="SUPFAM" id="SSF52540">
    <property type="entry name" value="P-loop containing nucleoside triphosphate hydrolases"/>
    <property type="match status" value="1"/>
</dbReference>
<gene>
    <name evidence="8" type="primary">Aste57867_21581</name>
    <name evidence="7" type="ORF">As57867_021512</name>
    <name evidence="8" type="ORF">ASTE57867_21581</name>
</gene>
<dbReference type="GO" id="GO:0006000">
    <property type="term" value="P:fructose metabolic process"/>
    <property type="evidence" value="ECO:0007669"/>
    <property type="project" value="InterPro"/>
</dbReference>
<evidence type="ECO:0000256" key="3">
    <source>
        <dbReference type="PIRSR" id="PIRSR613078-3"/>
    </source>
</evidence>
<accession>A0A485LJZ2</accession>
<proteinExistence type="predicted"/>
<evidence type="ECO:0000256" key="4">
    <source>
        <dbReference type="SAM" id="MobiDB-lite"/>
    </source>
</evidence>
<protein>
    <submittedName>
        <fullName evidence="8">Aste57867_21581 protein</fullName>
    </submittedName>
</protein>
<dbReference type="EMBL" id="VJMH01006981">
    <property type="protein sequence ID" value="KAF0686634.1"/>
    <property type="molecule type" value="Genomic_DNA"/>
</dbReference>
<dbReference type="OrthoDB" id="267323at2759"/>
<dbReference type="InterPro" id="IPR013783">
    <property type="entry name" value="Ig-like_fold"/>
</dbReference>
<dbReference type="Pfam" id="PF16561">
    <property type="entry name" value="AMPK1_CBM"/>
    <property type="match status" value="1"/>
</dbReference>
<dbReference type="AlphaFoldDB" id="A0A485LJZ2"/>
<evidence type="ECO:0000259" key="6">
    <source>
        <dbReference type="Pfam" id="PF16561"/>
    </source>
</evidence>
<dbReference type="GO" id="GO:0005829">
    <property type="term" value="C:cytosol"/>
    <property type="evidence" value="ECO:0007669"/>
    <property type="project" value="TreeGrafter"/>
</dbReference>
<dbReference type="Gene3D" id="2.60.40.10">
    <property type="entry name" value="Immunoglobulins"/>
    <property type="match status" value="1"/>
</dbReference>
<dbReference type="Proteomes" id="UP000332933">
    <property type="component" value="Unassembled WGS sequence"/>
</dbReference>
<dbReference type="SMART" id="SM00855">
    <property type="entry name" value="PGAM"/>
    <property type="match status" value="1"/>
</dbReference>
<dbReference type="EMBL" id="CAADRA010007007">
    <property type="protein sequence ID" value="VFT98251.1"/>
    <property type="molecule type" value="Genomic_DNA"/>
</dbReference>
<reference evidence="8 9" key="1">
    <citation type="submission" date="2019-03" db="EMBL/GenBank/DDBJ databases">
        <authorList>
            <person name="Gaulin E."/>
            <person name="Dumas B."/>
        </authorList>
    </citation>
    <scope>NUCLEOTIDE SEQUENCE [LARGE SCALE GENOMIC DNA]</scope>
    <source>
        <strain evidence="8">CBS 568.67</strain>
    </source>
</reference>
<keyword evidence="2" id="KW-0067">ATP-binding</keyword>
<organism evidence="8 9">
    <name type="scientific">Aphanomyces stellatus</name>
    <dbReference type="NCBI Taxonomy" id="120398"/>
    <lineage>
        <taxon>Eukaryota</taxon>
        <taxon>Sar</taxon>
        <taxon>Stramenopiles</taxon>
        <taxon>Oomycota</taxon>
        <taxon>Saprolegniomycetes</taxon>
        <taxon>Saprolegniales</taxon>
        <taxon>Verrucalvaceae</taxon>
        <taxon>Aphanomyces</taxon>
    </lineage>
</organism>
<feature type="domain" description="6-phosphofructo-2-kinase" evidence="5">
    <location>
        <begin position="282"/>
        <end position="497"/>
    </location>
</feature>
<dbReference type="PANTHER" id="PTHR10606">
    <property type="entry name" value="6-PHOSPHOFRUCTO-2-KINASE/FRUCTOSE-2,6-BISPHOSPHATASE"/>
    <property type="match status" value="1"/>
</dbReference>
<dbReference type="GO" id="GO:0004331">
    <property type="term" value="F:fructose-2,6-bisphosphate 2-phosphatase activity"/>
    <property type="evidence" value="ECO:0007669"/>
    <property type="project" value="TreeGrafter"/>
</dbReference>
<dbReference type="PROSITE" id="PS00175">
    <property type="entry name" value="PG_MUTASE"/>
    <property type="match status" value="1"/>
</dbReference>
<dbReference type="InterPro" id="IPR029033">
    <property type="entry name" value="His_PPase_superfam"/>
</dbReference>
<dbReference type="InterPro" id="IPR013079">
    <property type="entry name" value="6Phosfructo_kin"/>
</dbReference>
<dbReference type="SUPFAM" id="SSF81296">
    <property type="entry name" value="E set domains"/>
    <property type="match status" value="1"/>
</dbReference>
<dbReference type="GO" id="GO:0006003">
    <property type="term" value="P:fructose 2,6-bisphosphate metabolic process"/>
    <property type="evidence" value="ECO:0007669"/>
    <property type="project" value="InterPro"/>
</dbReference>
<feature type="domain" description="AMP-activated protein kinase glycogen-binding" evidence="6">
    <location>
        <begin position="9"/>
        <end position="90"/>
    </location>
</feature>
<name>A0A485LJZ2_9STRA</name>
<dbReference type="Gene3D" id="3.40.50.1240">
    <property type="entry name" value="Phosphoglycerate mutase-like"/>
    <property type="match status" value="1"/>
</dbReference>
<feature type="region of interest" description="Disordered" evidence="4">
    <location>
        <begin position="119"/>
        <end position="208"/>
    </location>
</feature>
<evidence type="ECO:0000256" key="1">
    <source>
        <dbReference type="ARBA" id="ARBA00022741"/>
    </source>
</evidence>
<dbReference type="GO" id="GO:0005524">
    <property type="term" value="F:ATP binding"/>
    <property type="evidence" value="ECO:0007669"/>
    <property type="project" value="UniProtKB-KW"/>
</dbReference>
<sequence>MAAAQFAALFRWAHRGESVSIAGSFNNWGEKIPMEKQEDGTFHVVLDLPTGFYQYKFFVDNTLWKYDPDYVFAPDGYGNLNNFITIEARDGDVQVPIETMLRGADGKSLPTMNPAATNAAQDVRKNMKPPTIVPSPPTRRPSHGSLYSPQVKRSSLVKGLPPTALKREKSQIKSNDDAEYGLDVKEEIGRPHRSSSGSSLPRSKSEESLKSLSVDTLSDIRPFAVAKHNGFARESSQTSILLAARTEHFGGDLVTHEHALRHKDGGHRSTLSYPATMAGNAQQRNGKLLIVLVGLPGRGKTFIGHILARHLTWMGHATSVFNVSEYRRDMVGAEKKHNFWDPDNTSDSQLREKIGEKCLNDALDALASDSCTCAVYDATNASVLRREYIKDQVAARPFKYELLFIESICDDPELIAISINEMKLNSQDYTRNTLDEVVSDYHQRIEHYRDIYKPMAESEECPFIKIIDVGRQIFCNQVYGYLQSRIMFLMANLQLRPRPIWLSRHGESMYNTQGLIGGDSPLSPWGMKYAQQLDKFVDALYPADTRLSVWTSTMQRTGQTVERIAGRGRVVVKWKQLDEIDAGICDGMTYEQVAQQLPDEYVARKTNKLHYRYPRGESYQDVIHRLEPVITELMRLDRPILIVAHQAILRVLYAYLTNKHPEECPTIDIPLHVVIQITPKAYHCEEVWHHPI</sequence>
<dbReference type="Pfam" id="PF00300">
    <property type="entry name" value="His_Phos_1"/>
    <property type="match status" value="1"/>
</dbReference>
<dbReference type="Pfam" id="PF01591">
    <property type="entry name" value="6PF2K"/>
    <property type="match status" value="1"/>
</dbReference>
<dbReference type="Gene3D" id="3.40.50.300">
    <property type="entry name" value="P-loop containing nucleotide triphosphate hydrolases"/>
    <property type="match status" value="1"/>
</dbReference>
<dbReference type="InterPro" id="IPR014756">
    <property type="entry name" value="Ig_E-set"/>
</dbReference>
<evidence type="ECO:0000256" key="2">
    <source>
        <dbReference type="ARBA" id="ARBA00022840"/>
    </source>
</evidence>
<feature type="site" description="Transition state stabilizer" evidence="3">
    <location>
        <position position="645"/>
    </location>
</feature>
<keyword evidence="9" id="KW-1185">Reference proteome</keyword>
<evidence type="ECO:0000259" key="5">
    <source>
        <dbReference type="Pfam" id="PF01591"/>
    </source>
</evidence>
<evidence type="ECO:0000313" key="8">
    <source>
        <dbReference type="EMBL" id="VFT98251.1"/>
    </source>
</evidence>
<reference evidence="7" key="2">
    <citation type="submission" date="2019-06" db="EMBL/GenBank/DDBJ databases">
        <title>Genomics analysis of Aphanomyces spp. identifies a new class of oomycete effector associated with host adaptation.</title>
        <authorList>
            <person name="Gaulin E."/>
        </authorList>
    </citation>
    <scope>NUCLEOTIDE SEQUENCE</scope>
    <source>
        <strain evidence="7">CBS 578.67</strain>
    </source>
</reference>
<keyword evidence="1" id="KW-0547">Nucleotide-binding</keyword>
<dbReference type="FunFam" id="3.40.50.1240:FF:000006">
    <property type="entry name" value="6-phosphofructo-2-kinase/fructose-2, 6-bisphosphatase"/>
    <property type="match status" value="1"/>
</dbReference>
<dbReference type="SUPFAM" id="SSF53254">
    <property type="entry name" value="Phosphoglycerate mutase-like"/>
    <property type="match status" value="1"/>
</dbReference>
<dbReference type="CDD" id="cd07067">
    <property type="entry name" value="HP_PGM_like"/>
    <property type="match status" value="1"/>
</dbReference>
<dbReference type="CDD" id="cd02859">
    <property type="entry name" value="E_set_AMPKbeta_like_N"/>
    <property type="match status" value="1"/>
</dbReference>
<dbReference type="InterPro" id="IPR032640">
    <property type="entry name" value="AMPK1_CBM"/>
</dbReference>
<feature type="compositionally biased region" description="Basic and acidic residues" evidence="4">
    <location>
        <begin position="165"/>
        <end position="190"/>
    </location>
</feature>
<dbReference type="GO" id="GO:0003873">
    <property type="term" value="F:6-phosphofructo-2-kinase activity"/>
    <property type="evidence" value="ECO:0007669"/>
    <property type="project" value="InterPro"/>
</dbReference>
<dbReference type="InterPro" id="IPR001345">
    <property type="entry name" value="PG/BPGM_mutase_AS"/>
</dbReference>
<evidence type="ECO:0000313" key="7">
    <source>
        <dbReference type="EMBL" id="KAF0686634.1"/>
    </source>
</evidence>
<dbReference type="FunFam" id="3.40.50.300:FF:000644">
    <property type="entry name" value="GpmB, Fructose-2,6-bisphosphatase"/>
    <property type="match status" value="1"/>
</dbReference>
<dbReference type="PRINTS" id="PR00991">
    <property type="entry name" value="6PFRUCTKNASE"/>
</dbReference>
<dbReference type="PANTHER" id="PTHR10606:SF44">
    <property type="entry name" value="6-PHOSPHOFRUCTO 2-KINASE_FRUCTOSE 2,6-BISPHOSPHATASE LONG FORM"/>
    <property type="match status" value="1"/>
</dbReference>
<dbReference type="InterPro" id="IPR013078">
    <property type="entry name" value="His_Pase_superF_clade-1"/>
</dbReference>